<protein>
    <recommendedName>
        <fullName evidence="4">Transmembrane protein</fullName>
    </recommendedName>
</protein>
<sequence>MAVPDMKHVIWVMWPAFIAAGIAETLFFTMIDPRQLYLFGELVEWSPTATYSTGFLLFWMICMCSSLMTYFMMPQPAKDALKQAAGDRDDLARPKRREPSGGNR</sequence>
<keyword evidence="2" id="KW-0472">Membrane</keyword>
<feature type="transmembrane region" description="Helical" evidence="2">
    <location>
        <begin position="51"/>
        <end position="73"/>
    </location>
</feature>
<gene>
    <name evidence="3" type="ordered locus">CAP2UW1_1238</name>
</gene>
<accession>C7RRS7</accession>
<reference evidence="3" key="2">
    <citation type="submission" date="2009-09" db="EMBL/GenBank/DDBJ databases">
        <title>Complete sequence of chromosome of Candidatus Accumulibacter phosphatis clade IIA str. UW-1.</title>
        <authorList>
            <consortium name="US DOE Joint Genome Institute"/>
            <person name="Martin H.G."/>
            <person name="Ivanova N."/>
            <person name="Kunin V."/>
            <person name="Warnecke F."/>
            <person name="Barry K."/>
            <person name="He S."/>
            <person name="Salamov A."/>
            <person name="Szeto E."/>
            <person name="Dalin E."/>
            <person name="Pangilinan J.L."/>
            <person name="Lapidus A."/>
            <person name="Lowry S."/>
            <person name="Kyrpides N.C."/>
            <person name="McMahon K.D."/>
            <person name="Hugenholtz P."/>
        </authorList>
    </citation>
    <scope>NUCLEOTIDE SEQUENCE [LARGE SCALE GENOMIC DNA]</scope>
    <source>
        <strain evidence="3">UW-1</strain>
    </source>
</reference>
<feature type="region of interest" description="Disordered" evidence="1">
    <location>
        <begin position="82"/>
        <end position="104"/>
    </location>
</feature>
<evidence type="ECO:0000313" key="3">
    <source>
        <dbReference type="EMBL" id="ACV34566.1"/>
    </source>
</evidence>
<organism evidence="3">
    <name type="scientific">Accumulibacter regalis</name>
    <dbReference type="NCBI Taxonomy" id="522306"/>
    <lineage>
        <taxon>Bacteria</taxon>
        <taxon>Pseudomonadati</taxon>
        <taxon>Pseudomonadota</taxon>
        <taxon>Betaproteobacteria</taxon>
        <taxon>Candidatus Accumulibacter</taxon>
    </lineage>
</organism>
<keyword evidence="2" id="KW-1133">Transmembrane helix</keyword>
<dbReference type="STRING" id="522306.CAP2UW1_1238"/>
<evidence type="ECO:0008006" key="4">
    <source>
        <dbReference type="Google" id="ProtNLM"/>
    </source>
</evidence>
<dbReference type="HOGENOM" id="CLU_173226_1_1_4"/>
<name>C7RRS7_ACCRE</name>
<evidence type="ECO:0000256" key="2">
    <source>
        <dbReference type="SAM" id="Phobius"/>
    </source>
</evidence>
<proteinExistence type="predicted"/>
<keyword evidence="2" id="KW-0812">Transmembrane</keyword>
<dbReference type="AlphaFoldDB" id="C7RRS7"/>
<dbReference type="KEGG" id="app:CAP2UW1_1238"/>
<dbReference type="eggNOG" id="ENOG5032YGP">
    <property type="taxonomic scope" value="Bacteria"/>
</dbReference>
<dbReference type="EMBL" id="CP001715">
    <property type="protein sequence ID" value="ACV34566.1"/>
    <property type="molecule type" value="Genomic_DNA"/>
</dbReference>
<reference evidence="3" key="1">
    <citation type="submission" date="2009-08" db="EMBL/GenBank/DDBJ databases">
        <authorList>
            <consortium name="US DOE Joint Genome Institute"/>
            <person name="Lucas S."/>
            <person name="Copeland A."/>
            <person name="Lapidus A."/>
            <person name="Glavina del Rio T."/>
            <person name="Dalin E."/>
            <person name="Tice H."/>
            <person name="Bruce D."/>
            <person name="Barry K."/>
            <person name="Pitluck S."/>
            <person name="Lowry S."/>
            <person name="Larimer F."/>
            <person name="Land M."/>
            <person name="Hauser L."/>
            <person name="Kyrpides N."/>
            <person name="Ivanova N."/>
            <person name="McMahon K.D."/>
            <person name="Hugenholtz P."/>
        </authorList>
    </citation>
    <scope>NUCLEOTIDE SEQUENCE</scope>
    <source>
        <strain evidence="3">UW-1</strain>
    </source>
</reference>
<evidence type="ECO:0000256" key="1">
    <source>
        <dbReference type="SAM" id="MobiDB-lite"/>
    </source>
</evidence>
<feature type="transmembrane region" description="Helical" evidence="2">
    <location>
        <begin position="12"/>
        <end position="31"/>
    </location>
</feature>